<evidence type="ECO:0000313" key="4">
    <source>
        <dbReference type="Proteomes" id="UP000005446"/>
    </source>
</evidence>
<dbReference type="InParanoid" id="H0ENK9"/>
<dbReference type="HOGENOM" id="CLU_1740680_0_0_1"/>
<name>H0ENK9_GLAL7</name>
<reference evidence="3 4" key="1">
    <citation type="journal article" date="2012" name="Eukaryot. Cell">
        <title>Genome sequence of the fungus Glarea lozoyensis: the first genome sequence of a species from the Helotiaceae family.</title>
        <authorList>
            <person name="Youssar L."/>
            <person name="Gruening B.A."/>
            <person name="Erxleben A."/>
            <person name="Guenther S."/>
            <person name="Huettel W."/>
        </authorList>
    </citation>
    <scope>NUCLEOTIDE SEQUENCE [LARGE SCALE GENOMIC DNA]</scope>
    <source>
        <strain evidence="4">ATCC 74030 / MF5533</strain>
    </source>
</reference>
<keyword evidence="4" id="KW-1185">Reference proteome</keyword>
<comment type="caution">
    <text evidence="3">The sequence shown here is derived from an EMBL/GenBank/DDBJ whole genome shotgun (WGS) entry which is preliminary data.</text>
</comment>
<sequence>MAAVIEEDGPSSKSQRATPPEDRMFGITTSFDTTNPVSSTTSGTMTLSKATIDTEAQKATELARRRRRAEKKLSRAQILIRSAQAAIDEVRPKSEAEIKKEKKKMKCARSMLNRAEKTLKDNECIAPRKRKNMAREMRKEMFESLANLAM</sequence>
<accession>H0ENK9</accession>
<feature type="compositionally biased region" description="Polar residues" evidence="2">
    <location>
        <begin position="27"/>
        <end position="44"/>
    </location>
</feature>
<proteinExistence type="predicted"/>
<dbReference type="OrthoDB" id="10322095at2759"/>
<organism evidence="3 4">
    <name type="scientific">Glarea lozoyensis (strain ATCC 74030 / MF5533)</name>
    <dbReference type="NCBI Taxonomy" id="1104152"/>
    <lineage>
        <taxon>Eukaryota</taxon>
        <taxon>Fungi</taxon>
        <taxon>Dikarya</taxon>
        <taxon>Ascomycota</taxon>
        <taxon>Pezizomycotina</taxon>
        <taxon>Leotiomycetes</taxon>
        <taxon>Helotiales</taxon>
        <taxon>Helotiaceae</taxon>
        <taxon>Glarea</taxon>
    </lineage>
</organism>
<dbReference type="EMBL" id="AGUE01000104">
    <property type="protein sequence ID" value="EHK99891.1"/>
    <property type="molecule type" value="Genomic_DNA"/>
</dbReference>
<feature type="region of interest" description="Disordered" evidence="2">
    <location>
        <begin position="1"/>
        <end position="44"/>
    </location>
</feature>
<protein>
    <submittedName>
        <fullName evidence="3">Uncharacterized protein</fullName>
    </submittedName>
</protein>
<dbReference type="AlphaFoldDB" id="H0ENK9"/>
<evidence type="ECO:0000256" key="2">
    <source>
        <dbReference type="SAM" id="MobiDB-lite"/>
    </source>
</evidence>
<evidence type="ECO:0000313" key="3">
    <source>
        <dbReference type="EMBL" id="EHK99891.1"/>
    </source>
</evidence>
<keyword evidence="1" id="KW-0175">Coiled coil</keyword>
<feature type="coiled-coil region" evidence="1">
    <location>
        <begin position="52"/>
        <end position="118"/>
    </location>
</feature>
<gene>
    <name evidence="3" type="ORF">M7I_4216</name>
</gene>
<dbReference type="Proteomes" id="UP000005446">
    <property type="component" value="Unassembled WGS sequence"/>
</dbReference>
<evidence type="ECO:0000256" key="1">
    <source>
        <dbReference type="SAM" id="Coils"/>
    </source>
</evidence>